<keyword evidence="2" id="KW-1003">Cell membrane</keyword>
<feature type="transmembrane region" description="Helical" evidence="8">
    <location>
        <begin position="12"/>
        <end position="32"/>
    </location>
</feature>
<evidence type="ECO:0000256" key="5">
    <source>
        <dbReference type="ARBA" id="ARBA00022989"/>
    </source>
</evidence>
<keyword evidence="5 8" id="KW-1133">Transmembrane helix</keyword>
<evidence type="ECO:0000259" key="9">
    <source>
        <dbReference type="Pfam" id="PF01757"/>
    </source>
</evidence>
<dbReference type="InterPro" id="IPR036514">
    <property type="entry name" value="SGNH_hydro_sf"/>
</dbReference>
<dbReference type="Proteomes" id="UP001199642">
    <property type="component" value="Chromosome"/>
</dbReference>
<sequence length="609" mass="65914">MMLYHTNWSPRGLFGVDVFFVISGFLITLLMLRELADTGRMRVGAFFGRRVKRLLPGLLVTLAAILVTAWFVSDVRELAEIGGQSWWALWQGANWAQIADGTAYWDATGQFRPLAQMWSLSMTEQFYLVWPFLVLTAWFCCRRHPGALAIVLVLLAAAAALVAPLLWDGSNSDRLYLGTDARAVAFVAGAAGAAAVFWIRSRISGSKSPGRASRAVVSALSVLSLVGVVGASVVATSYHEPWLYQGGLAFVAVSATVFVATLCFPVNVLVPFFSFSLFRGIGVVSYSVFLLHLPVYWVLQKLTPTIAPLTLFFVGATLTWLLAAFLHHGITERIRRAKWRPWPTLPVLLVAVGLIAAGSHYLPLIRAQQASAVDLVPDTSGGLEMPPGMEGGRPLVVTLGDSLANDLAAALIGHGNESVAVVDGGQGGCGIMPATKVRASSGYEWDTTACPDWRTTWAQTLSAQPTDAVVVHLGWDASDQFIDGRWLSPKDPEYVSRYSELLDEVVDLVHEDAPAARIVLVADRPTNGIITDPTVTAAYTLLLQQAADRHPEVRLADMGVALCGTGTCRTTDTAGRELFLSDNVHLTPAGKDFFAPWIEQALRDALVER</sequence>
<gene>
    <name evidence="11" type="ORF">K8F61_09595</name>
</gene>
<keyword evidence="7 11" id="KW-0012">Acyltransferase</keyword>
<feature type="transmembrane region" description="Helical" evidence="8">
    <location>
        <begin position="277"/>
        <end position="299"/>
    </location>
</feature>
<dbReference type="PANTHER" id="PTHR23028">
    <property type="entry name" value="ACETYLTRANSFERASE"/>
    <property type="match status" value="1"/>
</dbReference>
<feature type="transmembrane region" description="Helical" evidence="8">
    <location>
        <begin position="148"/>
        <end position="167"/>
    </location>
</feature>
<dbReference type="PANTHER" id="PTHR23028:SF53">
    <property type="entry name" value="ACYL_TRANSF_3 DOMAIN-CONTAINING PROTEIN"/>
    <property type="match status" value="1"/>
</dbReference>
<keyword evidence="6 8" id="KW-0472">Membrane</keyword>
<dbReference type="GO" id="GO:0016746">
    <property type="term" value="F:acyltransferase activity"/>
    <property type="evidence" value="ECO:0007669"/>
    <property type="project" value="UniProtKB-KW"/>
</dbReference>
<dbReference type="Gene3D" id="3.40.50.1110">
    <property type="entry name" value="SGNH hydrolase"/>
    <property type="match status" value="1"/>
</dbReference>
<evidence type="ECO:0000313" key="11">
    <source>
        <dbReference type="EMBL" id="UGS24965.1"/>
    </source>
</evidence>
<feature type="domain" description="Acyltransferase 3" evidence="9">
    <location>
        <begin position="10"/>
        <end position="325"/>
    </location>
</feature>
<protein>
    <submittedName>
        <fullName evidence="11">Acyltransferase</fullName>
    </submittedName>
</protein>
<feature type="transmembrane region" description="Helical" evidence="8">
    <location>
        <begin position="305"/>
        <end position="330"/>
    </location>
</feature>
<evidence type="ECO:0000256" key="1">
    <source>
        <dbReference type="ARBA" id="ARBA00004651"/>
    </source>
</evidence>
<dbReference type="InterPro" id="IPR043968">
    <property type="entry name" value="SGNH"/>
</dbReference>
<comment type="subcellular location">
    <subcellularLocation>
        <location evidence="1">Cell membrane</location>
        <topology evidence="1">Multi-pass membrane protein</topology>
    </subcellularLocation>
</comment>
<keyword evidence="3" id="KW-0808">Transferase</keyword>
<feature type="domain" description="SGNH" evidence="10">
    <location>
        <begin position="391"/>
        <end position="598"/>
    </location>
</feature>
<evidence type="ECO:0000256" key="6">
    <source>
        <dbReference type="ARBA" id="ARBA00023136"/>
    </source>
</evidence>
<evidence type="ECO:0000256" key="7">
    <source>
        <dbReference type="ARBA" id="ARBA00023315"/>
    </source>
</evidence>
<keyword evidence="4 8" id="KW-0812">Transmembrane</keyword>
<dbReference type="InterPro" id="IPR002656">
    <property type="entry name" value="Acyl_transf_3_dom"/>
</dbReference>
<dbReference type="SUPFAM" id="SSF52266">
    <property type="entry name" value="SGNH hydrolase"/>
    <property type="match status" value="1"/>
</dbReference>
<organism evidence="11 12">
    <name type="scientific">Microbacterium resistens</name>
    <dbReference type="NCBI Taxonomy" id="156977"/>
    <lineage>
        <taxon>Bacteria</taxon>
        <taxon>Bacillati</taxon>
        <taxon>Actinomycetota</taxon>
        <taxon>Actinomycetes</taxon>
        <taxon>Micrococcales</taxon>
        <taxon>Microbacteriaceae</taxon>
        <taxon>Microbacterium</taxon>
    </lineage>
</organism>
<feature type="transmembrane region" description="Helical" evidence="8">
    <location>
        <begin position="247"/>
        <end position="270"/>
    </location>
</feature>
<name>A0ABY3RPW3_9MICO</name>
<dbReference type="Pfam" id="PF01757">
    <property type="entry name" value="Acyl_transf_3"/>
    <property type="match status" value="1"/>
</dbReference>
<dbReference type="CDD" id="cd00229">
    <property type="entry name" value="SGNH_hydrolase"/>
    <property type="match status" value="1"/>
</dbReference>
<reference evidence="11 12" key="1">
    <citation type="submission" date="2023-01" db="EMBL/GenBank/DDBJ databases">
        <title>Characterization of estradiol degrading bacteria Microbacterium sp. MZT7 and reveal degrading genes through genome analysis.</title>
        <authorList>
            <person name="Hao P."/>
            <person name="Gao Y."/>
        </authorList>
    </citation>
    <scope>NUCLEOTIDE SEQUENCE [LARGE SCALE GENOMIC DNA]</scope>
    <source>
        <strain evidence="11 12">MZT7</strain>
    </source>
</reference>
<evidence type="ECO:0000256" key="3">
    <source>
        <dbReference type="ARBA" id="ARBA00022679"/>
    </source>
</evidence>
<evidence type="ECO:0000256" key="8">
    <source>
        <dbReference type="SAM" id="Phobius"/>
    </source>
</evidence>
<proteinExistence type="predicted"/>
<dbReference type="InterPro" id="IPR050879">
    <property type="entry name" value="Acyltransferase_3"/>
</dbReference>
<feature type="transmembrane region" description="Helical" evidence="8">
    <location>
        <begin position="215"/>
        <end position="235"/>
    </location>
</feature>
<feature type="transmembrane region" description="Helical" evidence="8">
    <location>
        <begin position="53"/>
        <end position="72"/>
    </location>
</feature>
<keyword evidence="12" id="KW-1185">Reference proteome</keyword>
<feature type="transmembrane region" description="Helical" evidence="8">
    <location>
        <begin position="125"/>
        <end position="141"/>
    </location>
</feature>
<evidence type="ECO:0000313" key="12">
    <source>
        <dbReference type="Proteomes" id="UP001199642"/>
    </source>
</evidence>
<evidence type="ECO:0000259" key="10">
    <source>
        <dbReference type="Pfam" id="PF19040"/>
    </source>
</evidence>
<feature type="transmembrane region" description="Helical" evidence="8">
    <location>
        <begin position="342"/>
        <end position="362"/>
    </location>
</feature>
<dbReference type="Pfam" id="PF19040">
    <property type="entry name" value="SGNH"/>
    <property type="match status" value="1"/>
</dbReference>
<feature type="transmembrane region" description="Helical" evidence="8">
    <location>
        <begin position="183"/>
        <end position="203"/>
    </location>
</feature>
<evidence type="ECO:0000256" key="2">
    <source>
        <dbReference type="ARBA" id="ARBA00022475"/>
    </source>
</evidence>
<accession>A0ABY3RPW3</accession>
<dbReference type="EMBL" id="CP082781">
    <property type="protein sequence ID" value="UGS24965.1"/>
    <property type="molecule type" value="Genomic_DNA"/>
</dbReference>
<evidence type="ECO:0000256" key="4">
    <source>
        <dbReference type="ARBA" id="ARBA00022692"/>
    </source>
</evidence>